<keyword evidence="4" id="KW-1185">Reference proteome</keyword>
<evidence type="ECO:0000256" key="1">
    <source>
        <dbReference type="ARBA" id="ARBA00008580"/>
    </source>
</evidence>
<reference evidence="3 4" key="1">
    <citation type="submission" date="2013-02" db="EMBL/GenBank/DDBJ databases">
        <authorList>
            <person name="Genoscope - CEA"/>
        </authorList>
    </citation>
    <scope>NUCLEOTIDE SEQUENCE [LARGE SCALE GENOMIC DNA]</scope>
    <source>
        <strain evidence="3 4">STM 2683</strain>
    </source>
</reference>
<dbReference type="AlphaFoldDB" id="M5EJD2"/>
<dbReference type="InterPro" id="IPR010985">
    <property type="entry name" value="Ribbon_hlx_hlx"/>
</dbReference>
<dbReference type="NCBIfam" id="TIGR02606">
    <property type="entry name" value="antidote_CC2985"/>
    <property type="match status" value="1"/>
</dbReference>
<gene>
    <name evidence="3" type="ORF">MESS2_130034</name>
</gene>
<dbReference type="Proteomes" id="UP000012062">
    <property type="component" value="Unassembled WGS sequence"/>
</dbReference>
<dbReference type="STRING" id="1297569.MESS2_130034"/>
<accession>M5EJD2</accession>
<dbReference type="PANTHER" id="PTHR36582:SF2">
    <property type="entry name" value="ANTITOXIN PARD"/>
    <property type="match status" value="1"/>
</dbReference>
<organism evidence="3 4">
    <name type="scientific">Mesorhizobium metallidurans STM 2683</name>
    <dbReference type="NCBI Taxonomy" id="1297569"/>
    <lineage>
        <taxon>Bacteria</taxon>
        <taxon>Pseudomonadati</taxon>
        <taxon>Pseudomonadota</taxon>
        <taxon>Alphaproteobacteria</taxon>
        <taxon>Hyphomicrobiales</taxon>
        <taxon>Phyllobacteriaceae</taxon>
        <taxon>Mesorhizobium</taxon>
    </lineage>
</organism>
<keyword evidence="2" id="KW-1277">Toxin-antitoxin system</keyword>
<sequence length="105" mass="11976">MLLNSFKEIPVPTRNVVLTEHHEEVIEGLVKTGRYQNASEVLRDGLRLVEQREAREKARLAALEEAARIGFRDLEEGRFRDVSNDRLEKFMSGLGRQASVKNAGR</sequence>
<dbReference type="GO" id="GO:0006355">
    <property type="term" value="P:regulation of DNA-templated transcription"/>
    <property type="evidence" value="ECO:0007669"/>
    <property type="project" value="InterPro"/>
</dbReference>
<evidence type="ECO:0000313" key="3">
    <source>
        <dbReference type="EMBL" id="CCV04477.1"/>
    </source>
</evidence>
<name>M5EJD2_9HYPH</name>
<dbReference type="SUPFAM" id="SSF47598">
    <property type="entry name" value="Ribbon-helix-helix"/>
    <property type="match status" value="1"/>
</dbReference>
<dbReference type="InterPro" id="IPR038296">
    <property type="entry name" value="ParD_sf"/>
</dbReference>
<dbReference type="PANTHER" id="PTHR36582">
    <property type="entry name" value="ANTITOXIN PARD"/>
    <property type="match status" value="1"/>
</dbReference>
<dbReference type="eggNOG" id="COG3609">
    <property type="taxonomic scope" value="Bacteria"/>
</dbReference>
<dbReference type="EMBL" id="CAUM01000035">
    <property type="protein sequence ID" value="CCV04477.1"/>
    <property type="molecule type" value="Genomic_DNA"/>
</dbReference>
<protein>
    <submittedName>
        <fullName evidence="3">Uncharacterized protein</fullName>
    </submittedName>
</protein>
<comment type="similarity">
    <text evidence="1">Belongs to the ParD antitoxin family.</text>
</comment>
<dbReference type="InterPro" id="IPR022789">
    <property type="entry name" value="ParD"/>
</dbReference>
<dbReference type="Gene3D" id="6.10.10.120">
    <property type="entry name" value="Antitoxin ParD1-like"/>
    <property type="match status" value="1"/>
</dbReference>
<comment type="caution">
    <text evidence="3">The sequence shown here is derived from an EMBL/GenBank/DDBJ whole genome shotgun (WGS) entry which is preliminary data.</text>
</comment>
<proteinExistence type="inferred from homology"/>
<evidence type="ECO:0000256" key="2">
    <source>
        <dbReference type="ARBA" id="ARBA00022649"/>
    </source>
</evidence>
<dbReference type="Pfam" id="PF03693">
    <property type="entry name" value="ParD_antitoxin"/>
    <property type="match status" value="1"/>
</dbReference>
<evidence type="ECO:0000313" key="4">
    <source>
        <dbReference type="Proteomes" id="UP000012062"/>
    </source>
</evidence>